<dbReference type="SUPFAM" id="SSF51120">
    <property type="entry name" value="beta-Roll"/>
    <property type="match status" value="1"/>
</dbReference>
<dbReference type="PANTHER" id="PTHR38340:SF1">
    <property type="entry name" value="S-LAYER PROTEIN"/>
    <property type="match status" value="1"/>
</dbReference>
<keyword evidence="2" id="KW-0964">Secreted</keyword>
<dbReference type="PROSITE" id="PS00330">
    <property type="entry name" value="HEMOLYSIN_CALCIUM"/>
    <property type="match status" value="2"/>
</dbReference>
<organism evidence="3 4">
    <name type="scientific">Neogemmobacter tilapiae</name>
    <dbReference type="NCBI Taxonomy" id="875041"/>
    <lineage>
        <taxon>Bacteria</taxon>
        <taxon>Pseudomonadati</taxon>
        <taxon>Pseudomonadota</taxon>
        <taxon>Alphaproteobacteria</taxon>
        <taxon>Rhodobacterales</taxon>
        <taxon>Paracoccaceae</taxon>
        <taxon>Neogemmobacter</taxon>
    </lineage>
</organism>
<gene>
    <name evidence="3" type="ORF">GCM10007315_08610</name>
</gene>
<dbReference type="InterPro" id="IPR001343">
    <property type="entry name" value="Hemolysn_Ca-bd"/>
</dbReference>
<reference evidence="3" key="1">
    <citation type="journal article" date="2014" name="Int. J. Syst. Evol. Microbiol.">
        <title>Complete genome sequence of Corynebacterium casei LMG S-19264T (=DSM 44701T), isolated from a smear-ripened cheese.</title>
        <authorList>
            <consortium name="US DOE Joint Genome Institute (JGI-PGF)"/>
            <person name="Walter F."/>
            <person name="Albersmeier A."/>
            <person name="Kalinowski J."/>
            <person name="Ruckert C."/>
        </authorList>
    </citation>
    <scope>NUCLEOTIDE SEQUENCE</scope>
    <source>
        <strain evidence="3">KCTC 23310</strain>
    </source>
</reference>
<dbReference type="RefSeq" id="WP_189410389.1">
    <property type="nucleotide sequence ID" value="NZ_BMYJ01000002.1"/>
</dbReference>
<dbReference type="EMBL" id="BMYJ01000002">
    <property type="protein sequence ID" value="GHC48825.1"/>
    <property type="molecule type" value="Genomic_DNA"/>
</dbReference>
<dbReference type="InterPro" id="IPR018511">
    <property type="entry name" value="Hemolysin-typ_Ca-bd_CS"/>
</dbReference>
<evidence type="ECO:0000256" key="1">
    <source>
        <dbReference type="ARBA" id="ARBA00004613"/>
    </source>
</evidence>
<proteinExistence type="predicted"/>
<reference evidence="3" key="2">
    <citation type="submission" date="2020-09" db="EMBL/GenBank/DDBJ databases">
        <authorList>
            <person name="Sun Q."/>
            <person name="Kim S."/>
        </authorList>
    </citation>
    <scope>NUCLEOTIDE SEQUENCE</scope>
    <source>
        <strain evidence="3">KCTC 23310</strain>
    </source>
</reference>
<keyword evidence="4" id="KW-1185">Reference proteome</keyword>
<dbReference type="Gene3D" id="2.150.10.10">
    <property type="entry name" value="Serralysin-like metalloprotease, C-terminal"/>
    <property type="match status" value="1"/>
</dbReference>
<dbReference type="Proteomes" id="UP000638981">
    <property type="component" value="Unassembled WGS sequence"/>
</dbReference>
<dbReference type="AlphaFoldDB" id="A0A918TMM4"/>
<dbReference type="InterPro" id="IPR011049">
    <property type="entry name" value="Serralysin-like_metalloprot_C"/>
</dbReference>
<sequence>MAEFKFGRPPVGELTQGVTLQYFHWLHSPDWIRVWDDRVKMESFSSAVTTFYGSDFARRQASDGTVFVSGLVNSLYTVVDNSFAMKISDLSLSMKRISYFFQVDDSEGCARYILRGDDQITLTSGWDIFFGGRGDDVLWGKGQNDELSGDSGNDSLFGGRGDDVLTGGRGRDELTGDAGADHFRFRNAREGDADKIMDFAVGEDKIVVNAAFFDLPEGALDDDAFHLGKVAEDAEDRFLYDAATGRLLFDADGTGDGQAVLLARLMNRPALQASDFLVGLFG</sequence>
<dbReference type="Pfam" id="PF00353">
    <property type="entry name" value="HemolysinCabind"/>
    <property type="match status" value="2"/>
</dbReference>
<evidence type="ECO:0000313" key="4">
    <source>
        <dbReference type="Proteomes" id="UP000638981"/>
    </source>
</evidence>
<dbReference type="GO" id="GO:0005509">
    <property type="term" value="F:calcium ion binding"/>
    <property type="evidence" value="ECO:0007669"/>
    <property type="project" value="InterPro"/>
</dbReference>
<evidence type="ECO:0008006" key="5">
    <source>
        <dbReference type="Google" id="ProtNLM"/>
    </source>
</evidence>
<dbReference type="InterPro" id="IPR050557">
    <property type="entry name" value="RTX_toxin/Mannuronan_C5-epim"/>
</dbReference>
<dbReference type="PRINTS" id="PR00313">
    <property type="entry name" value="CABNDNGRPT"/>
</dbReference>
<dbReference type="PANTHER" id="PTHR38340">
    <property type="entry name" value="S-LAYER PROTEIN"/>
    <property type="match status" value="1"/>
</dbReference>
<protein>
    <recommendedName>
        <fullName evidence="5">Calcium-binding protein</fullName>
    </recommendedName>
</protein>
<evidence type="ECO:0000256" key="2">
    <source>
        <dbReference type="ARBA" id="ARBA00022525"/>
    </source>
</evidence>
<dbReference type="GO" id="GO:0005615">
    <property type="term" value="C:extracellular space"/>
    <property type="evidence" value="ECO:0007669"/>
    <property type="project" value="InterPro"/>
</dbReference>
<evidence type="ECO:0000313" key="3">
    <source>
        <dbReference type="EMBL" id="GHC48825.1"/>
    </source>
</evidence>
<name>A0A918TMM4_9RHOB</name>
<comment type="subcellular location">
    <subcellularLocation>
        <location evidence="1">Secreted</location>
    </subcellularLocation>
</comment>
<comment type="caution">
    <text evidence="3">The sequence shown here is derived from an EMBL/GenBank/DDBJ whole genome shotgun (WGS) entry which is preliminary data.</text>
</comment>
<accession>A0A918TMM4</accession>